<dbReference type="OrthoDB" id="9810277at2"/>
<dbReference type="InterPro" id="IPR052732">
    <property type="entry name" value="Cell-binding_unc_protein"/>
</dbReference>
<protein>
    <submittedName>
        <fullName evidence="2">Gluconate kinase</fullName>
    </submittedName>
</protein>
<keyword evidence="2" id="KW-0418">Kinase</keyword>
<dbReference type="GO" id="GO:0016301">
    <property type="term" value="F:kinase activity"/>
    <property type="evidence" value="ECO:0007669"/>
    <property type="project" value="UniProtKB-KW"/>
</dbReference>
<dbReference type="SUPFAM" id="SSF56112">
    <property type="entry name" value="Protein kinase-like (PK-like)"/>
    <property type="match status" value="1"/>
</dbReference>
<keyword evidence="2" id="KW-0808">Transferase</keyword>
<sequence length="501" mass="53651">MSQAADDGAEVDAFFTALGGRRIETACNRVYLAGDTAWKVKRPVDLGYVDFTTLELRRRAAEREIAFNTAAAPDIYRRVHAVTRCTDGLELDGQGPAVDYVVEMRRFDEGSVLSARPEVVDGALAEALGREIARLHAATPLRPEGGGASGLAYTIDSNAHLLTGLADRLGRETVRAVIAGTADAFAAATPLLEARRRGGFTRRCHADLHLGNILLENGRPVLFDCIEFNDTLSDIDVQYDLAFLLMDLDFRGRRDAACRVLDAWLDETARREDRALREGLAALPLMMSVRAVVRAHVEANSGHDATGRAYLEAALRHLQPGPPRLFAVGGMSGTGKTTLARAAAPQLGASPGAVVLRSDEIRKRLSGVTPTDRLPPEAYESDMSARVHESLFAEAEDLLAAGRSVILDATFLDPGHRARAADLAGRCGTPLGAVWLEASVDLLRARLAGRSGDASDATPETLDLQVQRAPGPIEWPCLGTDLDVTAAALEAFARTPGAPPK</sequence>
<dbReference type="Gene3D" id="3.40.50.300">
    <property type="entry name" value="P-loop containing nucleotide triphosphate hydrolases"/>
    <property type="match status" value="1"/>
</dbReference>
<dbReference type="EMBL" id="CP029479">
    <property type="protein sequence ID" value="AWM78102.1"/>
    <property type="molecule type" value="Genomic_DNA"/>
</dbReference>
<dbReference type="RefSeq" id="WP_110450668.1">
    <property type="nucleotide sequence ID" value="NZ_CP029479.1"/>
</dbReference>
<dbReference type="AlphaFoldDB" id="A0A2Z3HS75"/>
<proteinExistence type="predicted"/>
<accession>A0A2Z3HS75</accession>
<gene>
    <name evidence="2" type="ORF">HYN04_10265</name>
</gene>
<name>A0A2Z3HS75_9CAUL</name>
<evidence type="ECO:0000313" key="3">
    <source>
        <dbReference type="Proteomes" id="UP000247763"/>
    </source>
</evidence>
<feature type="domain" description="Aminoglycoside phosphotransferase" evidence="1">
    <location>
        <begin position="61"/>
        <end position="270"/>
    </location>
</feature>
<organism evidence="2 3">
    <name type="scientific">Phenylobacterium parvum</name>
    <dbReference type="NCBI Taxonomy" id="2201350"/>
    <lineage>
        <taxon>Bacteria</taxon>
        <taxon>Pseudomonadati</taxon>
        <taxon>Pseudomonadota</taxon>
        <taxon>Alphaproteobacteria</taxon>
        <taxon>Caulobacterales</taxon>
        <taxon>Caulobacteraceae</taxon>
        <taxon>Phenylobacterium</taxon>
    </lineage>
</organism>
<dbReference type="Pfam" id="PF13671">
    <property type="entry name" value="AAA_33"/>
    <property type="match status" value="1"/>
</dbReference>
<dbReference type="InterPro" id="IPR002575">
    <property type="entry name" value="Aminoglycoside_PTrfase"/>
</dbReference>
<dbReference type="Proteomes" id="UP000247763">
    <property type="component" value="Chromosome"/>
</dbReference>
<dbReference type="InterPro" id="IPR011009">
    <property type="entry name" value="Kinase-like_dom_sf"/>
</dbReference>
<dbReference type="PANTHER" id="PTHR43883">
    <property type="entry name" value="SLR0207 PROTEIN"/>
    <property type="match status" value="1"/>
</dbReference>
<keyword evidence="3" id="KW-1185">Reference proteome</keyword>
<dbReference type="Gene3D" id="3.90.1200.10">
    <property type="match status" value="1"/>
</dbReference>
<dbReference type="InterPro" id="IPR027417">
    <property type="entry name" value="P-loop_NTPase"/>
</dbReference>
<evidence type="ECO:0000259" key="1">
    <source>
        <dbReference type="Pfam" id="PF01636"/>
    </source>
</evidence>
<dbReference type="SUPFAM" id="SSF52540">
    <property type="entry name" value="P-loop containing nucleoside triphosphate hydrolases"/>
    <property type="match status" value="1"/>
</dbReference>
<dbReference type="PANTHER" id="PTHR43883:SF1">
    <property type="entry name" value="GLUCONOKINASE"/>
    <property type="match status" value="1"/>
</dbReference>
<dbReference type="Pfam" id="PF01636">
    <property type="entry name" value="APH"/>
    <property type="match status" value="1"/>
</dbReference>
<reference evidence="3" key="1">
    <citation type="submission" date="2018-05" db="EMBL/GenBank/DDBJ databases">
        <title>Genome sequencing of Phenylobacterium sp. HYN0004.</title>
        <authorList>
            <person name="Yi H."/>
            <person name="Baek C."/>
        </authorList>
    </citation>
    <scope>NUCLEOTIDE SEQUENCE [LARGE SCALE GENOMIC DNA]</scope>
    <source>
        <strain evidence="3">HYN0004</strain>
    </source>
</reference>
<dbReference type="KEGG" id="phb:HYN04_10265"/>
<evidence type="ECO:0000313" key="2">
    <source>
        <dbReference type="EMBL" id="AWM78102.1"/>
    </source>
</evidence>